<dbReference type="InterPro" id="IPR036425">
    <property type="entry name" value="MoaB/Mog-like_dom_sf"/>
</dbReference>
<dbReference type="RefSeq" id="WP_042739106.1">
    <property type="nucleotide sequence ID" value="NZ_BKAX01000004.1"/>
</dbReference>
<dbReference type="InterPro" id="IPR038987">
    <property type="entry name" value="MoeA-like"/>
</dbReference>
<dbReference type="Pfam" id="PF03453">
    <property type="entry name" value="MoeA_N"/>
    <property type="match status" value="1"/>
</dbReference>
<dbReference type="Gene3D" id="2.40.340.10">
    <property type="entry name" value="MoeA, C-terminal, domain IV"/>
    <property type="match status" value="1"/>
</dbReference>
<keyword evidence="18" id="KW-1185">Reference proteome</keyword>
<organism evidence="16 17">
    <name type="scientific">Staphylococcus gallinarum</name>
    <dbReference type="NCBI Taxonomy" id="1293"/>
    <lineage>
        <taxon>Bacteria</taxon>
        <taxon>Bacillati</taxon>
        <taxon>Bacillota</taxon>
        <taxon>Bacilli</taxon>
        <taxon>Bacillales</taxon>
        <taxon>Staphylococcaceae</taxon>
        <taxon>Staphylococcus</taxon>
    </lineage>
</organism>
<comment type="catalytic activity">
    <reaction evidence="12">
        <text>adenylyl-molybdopterin + molybdate = Mo-molybdopterin + AMP + H(+)</text>
        <dbReference type="Rhea" id="RHEA:35047"/>
        <dbReference type="ChEBI" id="CHEBI:15378"/>
        <dbReference type="ChEBI" id="CHEBI:36264"/>
        <dbReference type="ChEBI" id="CHEBI:62727"/>
        <dbReference type="ChEBI" id="CHEBI:71302"/>
        <dbReference type="ChEBI" id="CHEBI:456215"/>
        <dbReference type="EC" id="2.10.1.1"/>
    </reaction>
</comment>
<dbReference type="Gene3D" id="2.170.190.11">
    <property type="entry name" value="Molybdopterin biosynthesis moea protein, domain 3"/>
    <property type="match status" value="1"/>
</dbReference>
<dbReference type="Gene3D" id="3.40.980.10">
    <property type="entry name" value="MoaB/Mog-like domain"/>
    <property type="match status" value="1"/>
</dbReference>
<feature type="domain" description="MoaB/Mog" evidence="14">
    <location>
        <begin position="186"/>
        <end position="324"/>
    </location>
</feature>
<dbReference type="FunFam" id="3.40.980.10:FF:000004">
    <property type="entry name" value="Molybdopterin molybdenumtransferase"/>
    <property type="match status" value="1"/>
</dbReference>
<dbReference type="GO" id="GO:0006777">
    <property type="term" value="P:Mo-molybdopterin cofactor biosynthetic process"/>
    <property type="evidence" value="ECO:0007669"/>
    <property type="project" value="UniProtKB-UniRule"/>
</dbReference>
<evidence type="ECO:0000256" key="11">
    <source>
        <dbReference type="ARBA" id="ARBA00023150"/>
    </source>
</evidence>
<dbReference type="InterPro" id="IPR005111">
    <property type="entry name" value="MoeA_C_domain_IV"/>
</dbReference>
<dbReference type="InterPro" id="IPR001453">
    <property type="entry name" value="MoaB/Mog_dom"/>
</dbReference>
<dbReference type="FunFam" id="2.170.190.11:FF:000001">
    <property type="entry name" value="Molybdopterin molybdenumtransferase"/>
    <property type="match status" value="1"/>
</dbReference>
<evidence type="ECO:0000259" key="14">
    <source>
        <dbReference type="SMART" id="SM00852"/>
    </source>
</evidence>
<dbReference type="Gene3D" id="3.90.105.10">
    <property type="entry name" value="Molybdopterin biosynthesis moea protein, domain 2"/>
    <property type="match status" value="1"/>
</dbReference>
<keyword evidence="9 13" id="KW-0479">Metal-binding</keyword>
<dbReference type="InterPro" id="IPR036135">
    <property type="entry name" value="MoeA_linker/N_sf"/>
</dbReference>
<dbReference type="GO" id="GO:0061599">
    <property type="term" value="F:molybdopterin molybdotransferase activity"/>
    <property type="evidence" value="ECO:0007669"/>
    <property type="project" value="UniProtKB-UniRule"/>
</dbReference>
<comment type="pathway">
    <text evidence="3 13">Cofactor biosynthesis; molybdopterin biosynthesis.</text>
</comment>
<reference evidence="15 18" key="2">
    <citation type="submission" date="2019-07" db="EMBL/GenBank/DDBJ databases">
        <title>Whole genome shotgun sequence of Staphylococcus gallinarum NBRC 109767.</title>
        <authorList>
            <person name="Hosoyama A."/>
            <person name="Uohara A."/>
            <person name="Ohji S."/>
            <person name="Ichikawa N."/>
        </authorList>
    </citation>
    <scope>NUCLEOTIDE SEQUENCE [LARGE SCALE GENOMIC DNA]</scope>
    <source>
        <strain evidence="15 18">NBRC 109767</strain>
    </source>
</reference>
<evidence type="ECO:0000256" key="9">
    <source>
        <dbReference type="ARBA" id="ARBA00022723"/>
    </source>
</evidence>
<evidence type="ECO:0000256" key="13">
    <source>
        <dbReference type="RuleBase" id="RU365090"/>
    </source>
</evidence>
<evidence type="ECO:0000256" key="3">
    <source>
        <dbReference type="ARBA" id="ARBA00005046"/>
    </source>
</evidence>
<dbReference type="PANTHER" id="PTHR10192">
    <property type="entry name" value="MOLYBDOPTERIN BIOSYNTHESIS PROTEIN"/>
    <property type="match status" value="1"/>
</dbReference>
<dbReference type="STRING" id="1293.SH09_07900"/>
<dbReference type="Proteomes" id="UP000255277">
    <property type="component" value="Unassembled WGS sequence"/>
</dbReference>
<name>A0A0D0SQE7_STAGA</name>
<dbReference type="NCBIfam" id="TIGR00177">
    <property type="entry name" value="molyb_syn"/>
    <property type="match status" value="1"/>
</dbReference>
<comment type="function">
    <text evidence="2 13">Catalyzes the insertion of molybdate into adenylated molybdopterin with the concomitant release of AMP.</text>
</comment>
<evidence type="ECO:0000256" key="10">
    <source>
        <dbReference type="ARBA" id="ARBA00022842"/>
    </source>
</evidence>
<evidence type="ECO:0000256" key="4">
    <source>
        <dbReference type="ARBA" id="ARBA00010763"/>
    </source>
</evidence>
<evidence type="ECO:0000313" key="15">
    <source>
        <dbReference type="EMBL" id="GEQ05692.1"/>
    </source>
</evidence>
<reference evidence="16 17" key="1">
    <citation type="submission" date="2018-06" db="EMBL/GenBank/DDBJ databases">
        <authorList>
            <consortium name="Pathogen Informatics"/>
            <person name="Doyle S."/>
        </authorList>
    </citation>
    <scope>NUCLEOTIDE SEQUENCE [LARGE SCALE GENOMIC DNA]</scope>
    <source>
        <strain evidence="16 17">NCTC12195</strain>
    </source>
</reference>
<evidence type="ECO:0000256" key="7">
    <source>
        <dbReference type="ARBA" id="ARBA00022505"/>
    </source>
</evidence>
<evidence type="ECO:0000256" key="2">
    <source>
        <dbReference type="ARBA" id="ARBA00002901"/>
    </source>
</evidence>
<dbReference type="NCBIfam" id="NF045515">
    <property type="entry name" value="Glp_gephyrin"/>
    <property type="match status" value="1"/>
</dbReference>
<evidence type="ECO:0000256" key="5">
    <source>
        <dbReference type="ARBA" id="ARBA00013269"/>
    </source>
</evidence>
<dbReference type="GO" id="GO:0005829">
    <property type="term" value="C:cytosol"/>
    <property type="evidence" value="ECO:0007669"/>
    <property type="project" value="TreeGrafter"/>
</dbReference>
<dbReference type="SMART" id="SM00852">
    <property type="entry name" value="MoCF_biosynth"/>
    <property type="match status" value="1"/>
</dbReference>
<comment type="similarity">
    <text evidence="4 13">Belongs to the MoeA family.</text>
</comment>
<keyword evidence="11 13" id="KW-0501">Molybdenum cofactor biosynthesis</keyword>
<dbReference type="EMBL" id="BKAX01000004">
    <property type="protein sequence ID" value="GEQ05692.1"/>
    <property type="molecule type" value="Genomic_DNA"/>
</dbReference>
<dbReference type="EC" id="2.10.1.1" evidence="5 13"/>
<dbReference type="Pfam" id="PF03454">
    <property type="entry name" value="MoeA_C"/>
    <property type="match status" value="1"/>
</dbReference>
<dbReference type="UniPathway" id="UPA00344"/>
<evidence type="ECO:0000313" key="16">
    <source>
        <dbReference type="EMBL" id="SUM34481.1"/>
    </source>
</evidence>
<accession>A0A0D0SQE7</accession>
<dbReference type="OrthoDB" id="9804758at2"/>
<keyword evidence="10 13" id="KW-0460">Magnesium</keyword>
<dbReference type="InterPro" id="IPR005110">
    <property type="entry name" value="MoeA_linker/N"/>
</dbReference>
<dbReference type="EMBL" id="UHDK01000001">
    <property type="protein sequence ID" value="SUM34481.1"/>
    <property type="molecule type" value="Genomic_DNA"/>
</dbReference>
<comment type="cofactor">
    <cofactor evidence="1 13">
        <name>Mg(2+)</name>
        <dbReference type="ChEBI" id="CHEBI:18420"/>
    </cofactor>
</comment>
<gene>
    <name evidence="16" type="primary">moeA</name>
    <name evidence="16" type="ORF">NCTC12195_04006</name>
    <name evidence="15" type="ORF">SGA02_15200</name>
</gene>
<evidence type="ECO:0000256" key="8">
    <source>
        <dbReference type="ARBA" id="ARBA00022679"/>
    </source>
</evidence>
<dbReference type="AlphaFoldDB" id="A0A0D0SQE7"/>
<dbReference type="SUPFAM" id="SSF63882">
    <property type="entry name" value="MoeA N-terminal region -like"/>
    <property type="match status" value="1"/>
</dbReference>
<dbReference type="Proteomes" id="UP000321057">
    <property type="component" value="Unassembled WGS sequence"/>
</dbReference>
<dbReference type="SUPFAM" id="SSF63867">
    <property type="entry name" value="MoeA C-terminal domain-like"/>
    <property type="match status" value="1"/>
</dbReference>
<evidence type="ECO:0000256" key="1">
    <source>
        <dbReference type="ARBA" id="ARBA00001946"/>
    </source>
</evidence>
<keyword evidence="7 13" id="KW-0500">Molybdenum</keyword>
<dbReference type="Pfam" id="PF00994">
    <property type="entry name" value="MoCF_biosynth"/>
    <property type="match status" value="1"/>
</dbReference>
<dbReference type="InterPro" id="IPR036688">
    <property type="entry name" value="MoeA_C_domain_IV_sf"/>
</dbReference>
<evidence type="ECO:0000313" key="18">
    <source>
        <dbReference type="Proteomes" id="UP000321057"/>
    </source>
</evidence>
<protein>
    <recommendedName>
        <fullName evidence="6 13">Molybdopterin molybdenumtransferase</fullName>
        <ecNumber evidence="5 13">2.10.1.1</ecNumber>
    </recommendedName>
</protein>
<dbReference type="GO" id="GO:0046872">
    <property type="term" value="F:metal ion binding"/>
    <property type="evidence" value="ECO:0007669"/>
    <property type="project" value="UniProtKB-UniRule"/>
</dbReference>
<sequence>MPVEKRTPIPVSEAIKRIVNEIILMDITNVKLSESLNYILAEDIVATYDIPRFDKSPYDGFALRSIDTTKASGDNRIFFKVIDHIGAGAVSNESVGEHEAVRIMTGAAIPKGADAVVMLEQTTEYESGFTIRKQFDALENISIKGEETKTGDIVLQKGQRINAGAIAVLATYGYTEVPVYNKPSVAIIATGSELLDVGDELEPGKIRNSNGPMISALAQNLGLTIETYKIQQDDLDTSIETVTNALQQHDIIITTGGVSVGDFDYLPQIYQHLEAKVLFNKVAMRPGSVTTVAVAQGKYLFGLSGNPSACYTGFELFVRTAVLKMTGAQAVYPQVVRATLMEDFTKPNPFTRFIRATTTFDGHQMTVTPSGFNKSGAVVAIAHSNAMIMLPGGTRGYKKGYTVDVILTESDSREYDLTL</sequence>
<evidence type="ECO:0000256" key="6">
    <source>
        <dbReference type="ARBA" id="ARBA00021108"/>
    </source>
</evidence>
<dbReference type="SUPFAM" id="SSF53218">
    <property type="entry name" value="Molybdenum cofactor biosynthesis proteins"/>
    <property type="match status" value="1"/>
</dbReference>
<evidence type="ECO:0000313" key="17">
    <source>
        <dbReference type="Proteomes" id="UP000255277"/>
    </source>
</evidence>
<dbReference type="CDD" id="cd00887">
    <property type="entry name" value="MoeA"/>
    <property type="match status" value="1"/>
</dbReference>
<proteinExistence type="inferred from homology"/>
<evidence type="ECO:0000256" key="12">
    <source>
        <dbReference type="ARBA" id="ARBA00047317"/>
    </source>
</evidence>
<dbReference type="PANTHER" id="PTHR10192:SF5">
    <property type="entry name" value="GEPHYRIN"/>
    <property type="match status" value="1"/>
</dbReference>
<keyword evidence="8 13" id="KW-0808">Transferase</keyword>
<dbReference type="FunFam" id="2.40.340.10:FF:000002">
    <property type="entry name" value="Molybdopterin molybdenumtransferase"/>
    <property type="match status" value="1"/>
</dbReference>